<evidence type="ECO:0000256" key="6">
    <source>
        <dbReference type="ARBA" id="ARBA00023136"/>
    </source>
</evidence>
<dbReference type="GO" id="GO:0015344">
    <property type="term" value="F:siderophore uptake transmembrane transporter activity"/>
    <property type="evidence" value="ECO:0007669"/>
    <property type="project" value="TreeGrafter"/>
</dbReference>
<keyword evidence="6" id="KW-0472">Membrane</keyword>
<evidence type="ECO:0000256" key="5">
    <source>
        <dbReference type="ARBA" id="ARBA00022729"/>
    </source>
</evidence>
<keyword evidence="2" id="KW-0813">Transport</keyword>
<keyword evidence="3" id="KW-1134">Transmembrane beta strand</keyword>
<dbReference type="InterPro" id="IPR012910">
    <property type="entry name" value="Plug_dom"/>
</dbReference>
<feature type="chain" id="PRO_5015534080" evidence="8">
    <location>
        <begin position="19"/>
        <end position="787"/>
    </location>
</feature>
<gene>
    <name evidence="10" type="ORF">CLV84_2523</name>
</gene>
<keyword evidence="11" id="KW-1185">Reference proteome</keyword>
<evidence type="ECO:0000256" key="3">
    <source>
        <dbReference type="ARBA" id="ARBA00022452"/>
    </source>
</evidence>
<dbReference type="InterPro" id="IPR037066">
    <property type="entry name" value="Plug_dom_sf"/>
</dbReference>
<feature type="signal peptide" evidence="8">
    <location>
        <begin position="1"/>
        <end position="18"/>
    </location>
</feature>
<dbReference type="Gene3D" id="2.40.170.20">
    <property type="entry name" value="TonB-dependent receptor, beta-barrel domain"/>
    <property type="match status" value="1"/>
</dbReference>
<evidence type="ECO:0000256" key="7">
    <source>
        <dbReference type="ARBA" id="ARBA00023237"/>
    </source>
</evidence>
<evidence type="ECO:0000313" key="10">
    <source>
        <dbReference type="EMBL" id="PPK85620.1"/>
    </source>
</evidence>
<dbReference type="Pfam" id="PF13620">
    <property type="entry name" value="CarboxypepD_reg"/>
    <property type="match status" value="1"/>
</dbReference>
<keyword evidence="4" id="KW-0812">Transmembrane</keyword>
<dbReference type="InterPro" id="IPR036942">
    <property type="entry name" value="Beta-barrel_TonB_sf"/>
</dbReference>
<dbReference type="SUPFAM" id="SSF49464">
    <property type="entry name" value="Carboxypeptidase regulatory domain-like"/>
    <property type="match status" value="1"/>
</dbReference>
<feature type="domain" description="TonB-dependent receptor plug" evidence="9">
    <location>
        <begin position="124"/>
        <end position="230"/>
    </location>
</feature>
<dbReference type="OrthoDB" id="9804995at2"/>
<dbReference type="Gene3D" id="2.60.40.1120">
    <property type="entry name" value="Carboxypeptidase-like, regulatory domain"/>
    <property type="match status" value="1"/>
</dbReference>
<name>A0A2S6I388_9BACT</name>
<proteinExistence type="predicted"/>
<dbReference type="Pfam" id="PF07715">
    <property type="entry name" value="Plug"/>
    <property type="match status" value="1"/>
</dbReference>
<comment type="caution">
    <text evidence="10">The sequence shown here is derived from an EMBL/GenBank/DDBJ whole genome shotgun (WGS) entry which is preliminary data.</text>
</comment>
<evidence type="ECO:0000256" key="2">
    <source>
        <dbReference type="ARBA" id="ARBA00022448"/>
    </source>
</evidence>
<evidence type="ECO:0000313" key="11">
    <source>
        <dbReference type="Proteomes" id="UP000237662"/>
    </source>
</evidence>
<dbReference type="GO" id="GO:0009279">
    <property type="term" value="C:cell outer membrane"/>
    <property type="evidence" value="ECO:0007669"/>
    <property type="project" value="UniProtKB-SubCell"/>
</dbReference>
<protein>
    <submittedName>
        <fullName evidence="10">TonB-dependent receptor-like protein</fullName>
    </submittedName>
</protein>
<dbReference type="EMBL" id="PTJC01000006">
    <property type="protein sequence ID" value="PPK85620.1"/>
    <property type="molecule type" value="Genomic_DNA"/>
</dbReference>
<dbReference type="SUPFAM" id="SSF56935">
    <property type="entry name" value="Porins"/>
    <property type="match status" value="1"/>
</dbReference>
<evidence type="ECO:0000259" key="9">
    <source>
        <dbReference type="Pfam" id="PF07715"/>
    </source>
</evidence>
<reference evidence="10 11" key="1">
    <citation type="submission" date="2018-02" db="EMBL/GenBank/DDBJ databases">
        <title>Genomic Encyclopedia of Archaeal and Bacterial Type Strains, Phase II (KMG-II): from individual species to whole genera.</title>
        <authorList>
            <person name="Goeker M."/>
        </authorList>
    </citation>
    <scope>NUCLEOTIDE SEQUENCE [LARGE SCALE GENOMIC DNA]</scope>
    <source>
        <strain evidence="10 11">DSM 29526</strain>
    </source>
</reference>
<dbReference type="PANTHER" id="PTHR30069">
    <property type="entry name" value="TONB-DEPENDENT OUTER MEMBRANE RECEPTOR"/>
    <property type="match status" value="1"/>
</dbReference>
<organism evidence="10 11">
    <name type="scientific">Neolewinella xylanilytica</name>
    <dbReference type="NCBI Taxonomy" id="1514080"/>
    <lineage>
        <taxon>Bacteria</taxon>
        <taxon>Pseudomonadati</taxon>
        <taxon>Bacteroidota</taxon>
        <taxon>Saprospiria</taxon>
        <taxon>Saprospirales</taxon>
        <taxon>Lewinellaceae</taxon>
        <taxon>Neolewinella</taxon>
    </lineage>
</organism>
<dbReference type="InterPro" id="IPR039426">
    <property type="entry name" value="TonB-dep_rcpt-like"/>
</dbReference>
<keyword evidence="7" id="KW-0998">Cell outer membrane</keyword>
<keyword evidence="5 8" id="KW-0732">Signal</keyword>
<accession>A0A2S6I388</accession>
<dbReference type="Proteomes" id="UP000237662">
    <property type="component" value="Unassembled WGS sequence"/>
</dbReference>
<dbReference type="Gene3D" id="2.170.130.10">
    <property type="entry name" value="TonB-dependent receptor, plug domain"/>
    <property type="match status" value="1"/>
</dbReference>
<dbReference type="InterPro" id="IPR008969">
    <property type="entry name" value="CarboxyPept-like_regulatory"/>
</dbReference>
<dbReference type="PANTHER" id="PTHR30069:SF29">
    <property type="entry name" value="HEMOGLOBIN AND HEMOGLOBIN-HAPTOGLOBIN-BINDING PROTEIN 1-RELATED"/>
    <property type="match status" value="1"/>
</dbReference>
<dbReference type="RefSeq" id="WP_104420111.1">
    <property type="nucleotide sequence ID" value="NZ_PTJC01000006.1"/>
</dbReference>
<evidence type="ECO:0000256" key="4">
    <source>
        <dbReference type="ARBA" id="ARBA00022692"/>
    </source>
</evidence>
<dbReference type="GO" id="GO:0044718">
    <property type="term" value="P:siderophore transmembrane transport"/>
    <property type="evidence" value="ECO:0007669"/>
    <property type="project" value="TreeGrafter"/>
</dbReference>
<dbReference type="AlphaFoldDB" id="A0A2S6I388"/>
<evidence type="ECO:0000256" key="1">
    <source>
        <dbReference type="ARBA" id="ARBA00004571"/>
    </source>
</evidence>
<sequence length="787" mass="86185">MHQPYLLLLFLLPFGLNAQRITGTLVDAQSEMPLTGATVELVLTGHSRGTTTDLDGRFTIPDVPPGRQTLRISYLGYQSQTIPNILITAGKDVSLDVTLEESVTNLQAVTVSAGQSRGAVNEMSTISTQQFTAEQVNRFAGGRADVSRLAGNLAGVATADDSRNDIVIRGNSPAGLLWQLEGIPIPNPNHFATLGTTGGPVSALNPNLLASSDFSTSAFAAEYGNALSGVFDLRLRRGNRDRYEFMGQLGTFSGLEAMAEGPIPGGGSFVASLRNSFVGLTETLGIDIGTNATPDYRDFTFNLDFGNGQAGSFSLFGIAGTSNIDFLAAKVDSTDLFANPGRNSYARSYFGVVGLRHNLITGENTYLRTVISGNLQGNTFREFAVDEELADDLIYSDVADRTTGINAKSYLNSKLSTRTTLRAGVQADLKQLRTLVDDRDGQPDRDEDGLPDLDRLRDFDGTFGILQAFGQARYRAGTRWTLNAGLHLQYFTLSEAFAGEPRLAAAYEANPALTFTAGYGRHSQVPALPVFFFRDLTTGRSDTNQDLGYLRADHYVVGAALNLGPAWKVKTEVYYQYLFEIPVDGFPSSFSILNAGADFVFPERGSLVNEGTGKNYGVELTIDRTFRDNWYLLLTGSVFESRYTGSDGIERNTAFNNEYVGNLLAGKEWPFGKGGRHRFTLNTKLTGSGGRYFSPVDLEASREAGVDLRDEALAFTERYAGYFRWDLKFGIQFNSSSKKFSQSFFIDLQNLTNRENIFQDRYNPVTGNVNTVYQSGFFPDVQYRVQF</sequence>
<evidence type="ECO:0000256" key="8">
    <source>
        <dbReference type="SAM" id="SignalP"/>
    </source>
</evidence>
<comment type="subcellular location">
    <subcellularLocation>
        <location evidence="1">Cell outer membrane</location>
        <topology evidence="1">Multi-pass membrane protein</topology>
    </subcellularLocation>
</comment>
<keyword evidence="10" id="KW-0675">Receptor</keyword>